<dbReference type="GO" id="GO:0042276">
    <property type="term" value="P:error-prone translesion synthesis"/>
    <property type="evidence" value="ECO:0007669"/>
    <property type="project" value="TreeGrafter"/>
</dbReference>
<evidence type="ECO:0000256" key="3">
    <source>
        <dbReference type="ARBA" id="ARBA00023199"/>
    </source>
</evidence>
<dbReference type="GO" id="GO:0003887">
    <property type="term" value="F:DNA-directed DNA polymerase activity"/>
    <property type="evidence" value="ECO:0007669"/>
    <property type="project" value="TreeGrafter"/>
</dbReference>
<evidence type="ECO:0000256" key="5">
    <source>
        <dbReference type="ARBA" id="ARBA00023236"/>
    </source>
</evidence>
<dbReference type="GO" id="GO:0006281">
    <property type="term" value="P:DNA repair"/>
    <property type="evidence" value="ECO:0007669"/>
    <property type="project" value="UniProtKB-KW"/>
</dbReference>
<dbReference type="Proteomes" id="UP000020766">
    <property type="component" value="Unassembled WGS sequence"/>
</dbReference>
<evidence type="ECO:0000313" key="8">
    <source>
        <dbReference type="Proteomes" id="UP000020766"/>
    </source>
</evidence>
<name>A0A014NHY4_9BURK</name>
<dbReference type="PATRIC" id="fig|1457173.3.peg.3067"/>
<organism evidence="7 8">
    <name type="scientific">Comamonas aquatica DA1877</name>
    <dbReference type="NCBI Taxonomy" id="1457173"/>
    <lineage>
        <taxon>Bacteria</taxon>
        <taxon>Pseudomonadati</taxon>
        <taxon>Pseudomonadota</taxon>
        <taxon>Betaproteobacteria</taxon>
        <taxon>Burkholderiales</taxon>
        <taxon>Comamonadaceae</taxon>
        <taxon>Comamonas</taxon>
    </lineage>
</organism>
<dbReference type="AlphaFoldDB" id="A0A014NHY4"/>
<dbReference type="Gene3D" id="3.40.1170.60">
    <property type="match status" value="1"/>
</dbReference>
<protein>
    <submittedName>
        <fullName evidence="7">UmuC protein</fullName>
    </submittedName>
</protein>
<dbReference type="PANTHER" id="PTHR11076:SF34">
    <property type="entry name" value="PROTEIN UMUC"/>
    <property type="match status" value="1"/>
</dbReference>
<dbReference type="STRING" id="225991.MA05_11485"/>
<evidence type="ECO:0000259" key="6">
    <source>
        <dbReference type="PROSITE" id="PS50173"/>
    </source>
</evidence>
<dbReference type="InterPro" id="IPR043128">
    <property type="entry name" value="Rev_trsase/Diguanyl_cyclase"/>
</dbReference>
<dbReference type="Gene3D" id="3.30.70.270">
    <property type="match status" value="1"/>
</dbReference>
<proteinExistence type="inferred from homology"/>
<evidence type="ECO:0000313" key="7">
    <source>
        <dbReference type="EMBL" id="EXU79038.1"/>
    </source>
</evidence>
<reference evidence="7 8" key="1">
    <citation type="submission" date="2014-01" db="EMBL/GenBank/DDBJ databases">
        <title>Interspecies Systems Biology Uncovers Metabolites Affecting C. elegans Gene Expression and Life History Traits.</title>
        <authorList>
            <person name="Watson E."/>
            <person name="Macneil L.T."/>
            <person name="Ritter A.D."/>
            <person name="Yilmaz L.S."/>
            <person name="Rosebrock A.P."/>
            <person name="Caudy A.A."/>
            <person name="Walhout A.J."/>
        </authorList>
    </citation>
    <scope>NUCLEOTIDE SEQUENCE [LARGE SCALE GENOMIC DNA]</scope>
    <source>
        <strain evidence="7 8">DA1877</strain>
    </source>
</reference>
<dbReference type="Pfam" id="PF11799">
    <property type="entry name" value="IMS_C"/>
    <property type="match status" value="1"/>
</dbReference>
<dbReference type="RefSeq" id="WP_043386294.1">
    <property type="nucleotide sequence ID" value="NZ_JBOK01000021.1"/>
</dbReference>
<dbReference type="Pfam" id="PF00817">
    <property type="entry name" value="IMS"/>
    <property type="match status" value="1"/>
</dbReference>
<dbReference type="Pfam" id="PF13438">
    <property type="entry name" value="DUF4113"/>
    <property type="match status" value="1"/>
</dbReference>
<dbReference type="InterPro" id="IPR001126">
    <property type="entry name" value="UmuC"/>
</dbReference>
<dbReference type="PROSITE" id="PS50173">
    <property type="entry name" value="UMUC"/>
    <property type="match status" value="1"/>
</dbReference>
<sequence length="439" mass="48327">MFALIDGNNFYVSCERAFQPALRGQPVVVLSNNDGCAISRSDEAKALGIQMAQPYYQFRELERTSGLICLSANFELYGDMSARMMAIAAGLGPLQEIYSIDESFIGDLEGIPDLTRRARAIRSRIWRWTSIPTCIGLGPTKTLAKLCNHIAKDAERQPGHQSAELQGVCNWAELTTAQRQELLQRTPAGGVWGIGRRMAARLAEHGLCTALDVARMPAPQARQEWGVVLERTVRELQGISCISLEHAPAPKQQIACTRSFGQTIRSLPPLVEAVSEFATRAAEKLRHSQQLAGAVLVFAHSSPFRAGPRFNRSITLPLPCPTADTRTLLRAAVGGLRQIYQPGFELAKAGVMLLDLCPANTQQQAELLFEAPRTCRDPGKLMEAMDRINARYGQATLHIGSTGHTQTDVAGWRMKQEHRTPRYTTRLDEIPVARANTCA</sequence>
<dbReference type="InterPro" id="IPR043502">
    <property type="entry name" value="DNA/RNA_pol_sf"/>
</dbReference>
<dbReference type="PANTHER" id="PTHR11076">
    <property type="entry name" value="DNA REPAIR POLYMERASE UMUC / TRANSFERASE FAMILY MEMBER"/>
    <property type="match status" value="1"/>
</dbReference>
<evidence type="ECO:0000256" key="4">
    <source>
        <dbReference type="ARBA" id="ARBA00023204"/>
    </source>
</evidence>
<dbReference type="InterPro" id="IPR017961">
    <property type="entry name" value="DNA_pol_Y-fam_little_finger"/>
</dbReference>
<keyword evidence="4" id="KW-0234">DNA repair</keyword>
<dbReference type="EMBL" id="JBOK01000021">
    <property type="protein sequence ID" value="EXU79038.1"/>
    <property type="molecule type" value="Genomic_DNA"/>
</dbReference>
<accession>A0A014NHY4</accession>
<comment type="caution">
    <text evidence="7">The sequence shown here is derived from an EMBL/GenBank/DDBJ whole genome shotgun (WGS) entry which is preliminary data.</text>
</comment>
<dbReference type="SUPFAM" id="SSF56672">
    <property type="entry name" value="DNA/RNA polymerases"/>
    <property type="match status" value="1"/>
</dbReference>
<dbReference type="GO" id="GO:0003684">
    <property type="term" value="F:damaged DNA binding"/>
    <property type="evidence" value="ECO:0007669"/>
    <property type="project" value="InterPro"/>
</dbReference>
<dbReference type="GO" id="GO:0009432">
    <property type="term" value="P:SOS response"/>
    <property type="evidence" value="ECO:0007669"/>
    <property type="project" value="UniProtKB-KW"/>
</dbReference>
<feature type="domain" description="UmuC" evidence="6">
    <location>
        <begin position="2"/>
        <end position="195"/>
    </location>
</feature>
<dbReference type="Gene3D" id="1.10.150.20">
    <property type="entry name" value="5' to 3' exonuclease, C-terminal subdomain"/>
    <property type="match status" value="1"/>
</dbReference>
<keyword evidence="3" id="KW-0741">SOS mutagenesis</keyword>
<dbReference type="InterPro" id="IPR025188">
    <property type="entry name" value="DUF4113"/>
</dbReference>
<evidence type="ECO:0000256" key="1">
    <source>
        <dbReference type="ARBA" id="ARBA00010945"/>
    </source>
</evidence>
<keyword evidence="5" id="KW-0742">SOS response</keyword>
<dbReference type="InterPro" id="IPR050116">
    <property type="entry name" value="DNA_polymerase-Y"/>
</dbReference>
<keyword evidence="8" id="KW-1185">Reference proteome</keyword>
<dbReference type="GO" id="GO:0005829">
    <property type="term" value="C:cytosol"/>
    <property type="evidence" value="ECO:0007669"/>
    <property type="project" value="TreeGrafter"/>
</dbReference>
<evidence type="ECO:0000256" key="2">
    <source>
        <dbReference type="ARBA" id="ARBA00022763"/>
    </source>
</evidence>
<gene>
    <name evidence="7" type="ORF">AX13_08235</name>
</gene>
<comment type="similarity">
    <text evidence="1">Belongs to the DNA polymerase type-Y family.</text>
</comment>
<keyword evidence="2" id="KW-0227">DNA damage</keyword>
<dbReference type="CDD" id="cd01700">
    <property type="entry name" value="PolY_Pol_V_umuC"/>
    <property type="match status" value="1"/>
</dbReference>